<protein>
    <submittedName>
        <fullName evidence="2">Uncharacterized protein</fullName>
    </submittedName>
</protein>
<dbReference type="EMBL" id="UIVT01000001">
    <property type="protein sequence ID" value="SVP88457.1"/>
    <property type="molecule type" value="Genomic_DNA"/>
</dbReference>
<dbReference type="VEuPathDB" id="PiroplasmaDB:TA21485"/>
<proteinExistence type="predicted"/>
<dbReference type="AlphaFoldDB" id="A0A3B0MWQ8"/>
<evidence type="ECO:0000313" key="2">
    <source>
        <dbReference type="EMBL" id="SVP89619.1"/>
    </source>
</evidence>
<sequence length="179" mass="21054">MNISTIISKNCSFNRTLMFNVCQPSMIYLSNTISPVNLIKTPNPIEIGSLNNNHVSNHRNTSKKIETPLTSHPIGLPQYLNNIKYKNPLINNSIMTYIEDRVKEYINEHTQEQYLFNKLRNDTKNRKRAFVKRGYFRRTRSLNRKLNRLSYAYALQGIDYEMIENLAMGEIPDLKDYFK</sequence>
<reference evidence="2" key="1">
    <citation type="submission" date="2018-07" db="EMBL/GenBank/DDBJ databases">
        <authorList>
            <person name="Quirk P.G."/>
            <person name="Krulwich T.A."/>
        </authorList>
    </citation>
    <scope>NUCLEOTIDE SEQUENCE</scope>
    <source>
        <strain evidence="2">Anand</strain>
    </source>
</reference>
<organism evidence="2">
    <name type="scientific">Theileria annulata</name>
    <dbReference type="NCBI Taxonomy" id="5874"/>
    <lineage>
        <taxon>Eukaryota</taxon>
        <taxon>Sar</taxon>
        <taxon>Alveolata</taxon>
        <taxon>Apicomplexa</taxon>
        <taxon>Aconoidasida</taxon>
        <taxon>Piroplasmida</taxon>
        <taxon>Theileriidae</taxon>
        <taxon>Theileria</taxon>
    </lineage>
</organism>
<gene>
    <name evidence="1" type="ORF">TAT_000032100</name>
    <name evidence="2" type="ORF">TAV_000031600</name>
</gene>
<name>A0A3B0MWQ8_THEAN</name>
<accession>A0A3B0MWQ8</accession>
<dbReference type="EMBL" id="UIVS01000001">
    <property type="protein sequence ID" value="SVP89619.1"/>
    <property type="molecule type" value="Genomic_DNA"/>
</dbReference>
<evidence type="ECO:0000313" key="1">
    <source>
        <dbReference type="EMBL" id="SVP88457.1"/>
    </source>
</evidence>